<keyword evidence="18" id="KW-0675">Receptor</keyword>
<gene>
    <name evidence="18" type="ORF">Tasa_052_011</name>
</gene>
<keyword evidence="7" id="KW-0408">Iron</keyword>
<dbReference type="Gene3D" id="2.40.170.20">
    <property type="entry name" value="TonB-dependent receptor, beta-barrel domain"/>
    <property type="match status" value="1"/>
</dbReference>
<organism evidence="18 19">
    <name type="scientific">Tanticharoenia sakaeratensis NBRC 103193</name>
    <dbReference type="NCBI Taxonomy" id="1231623"/>
    <lineage>
        <taxon>Bacteria</taxon>
        <taxon>Pseudomonadati</taxon>
        <taxon>Pseudomonadota</taxon>
        <taxon>Alphaproteobacteria</taxon>
        <taxon>Acetobacterales</taxon>
        <taxon>Acetobacteraceae</taxon>
        <taxon>Tanticharoenia</taxon>
    </lineage>
</organism>
<dbReference type="InterPro" id="IPR012910">
    <property type="entry name" value="Plug_dom"/>
</dbReference>
<reference evidence="18 19" key="1">
    <citation type="submission" date="2012-10" db="EMBL/GenBank/DDBJ databases">
        <title>Genome sequencing of Tanticharoenia sakaeratensis NBRC 103193.</title>
        <authorList>
            <person name="Azuma Y."/>
            <person name="Hadano H."/>
            <person name="Hirakawa H."/>
            <person name="Matsushita K."/>
        </authorList>
    </citation>
    <scope>NUCLEOTIDE SEQUENCE [LARGE SCALE GENOMIC DNA]</scope>
    <source>
        <strain evidence="18 19">NBRC 103193</strain>
    </source>
</reference>
<feature type="compositionally biased region" description="Basic residues" evidence="14">
    <location>
        <begin position="30"/>
        <end position="43"/>
    </location>
</feature>
<evidence type="ECO:0000256" key="7">
    <source>
        <dbReference type="ARBA" id="ARBA00023004"/>
    </source>
</evidence>
<evidence type="ECO:0000256" key="14">
    <source>
        <dbReference type="SAM" id="MobiDB-lite"/>
    </source>
</evidence>
<feature type="chain" id="PRO_5002308120" evidence="15">
    <location>
        <begin position="18"/>
        <end position="779"/>
    </location>
</feature>
<keyword evidence="5 12" id="KW-0812">Transmembrane</keyword>
<evidence type="ECO:0000256" key="5">
    <source>
        <dbReference type="ARBA" id="ARBA00022692"/>
    </source>
</evidence>
<keyword evidence="2 12" id="KW-0813">Transport</keyword>
<evidence type="ECO:0000313" key="19">
    <source>
        <dbReference type="Proteomes" id="UP000032679"/>
    </source>
</evidence>
<name>A0A0D6MQT1_9PROT</name>
<keyword evidence="10 12" id="KW-0472">Membrane</keyword>
<dbReference type="Proteomes" id="UP000032679">
    <property type="component" value="Unassembled WGS sequence"/>
</dbReference>
<evidence type="ECO:0000256" key="6">
    <source>
        <dbReference type="ARBA" id="ARBA00022729"/>
    </source>
</evidence>
<dbReference type="InterPro" id="IPR036942">
    <property type="entry name" value="Beta-barrel_TonB_sf"/>
</dbReference>
<feature type="domain" description="TonB-dependent receptor plug" evidence="17">
    <location>
        <begin position="63"/>
        <end position="165"/>
    </location>
</feature>
<evidence type="ECO:0000259" key="16">
    <source>
        <dbReference type="Pfam" id="PF00593"/>
    </source>
</evidence>
<dbReference type="Gene3D" id="2.170.130.10">
    <property type="entry name" value="TonB-dependent receptor, plug domain"/>
    <property type="match status" value="1"/>
</dbReference>
<evidence type="ECO:0000256" key="9">
    <source>
        <dbReference type="ARBA" id="ARBA00023077"/>
    </source>
</evidence>
<feature type="domain" description="TonB-dependent receptor-like beta-barrel" evidence="16">
    <location>
        <begin position="291"/>
        <end position="740"/>
    </location>
</feature>
<dbReference type="Pfam" id="PF00593">
    <property type="entry name" value="TonB_dep_Rec_b-barrel"/>
    <property type="match status" value="1"/>
</dbReference>
<dbReference type="PROSITE" id="PS52016">
    <property type="entry name" value="TONB_DEPENDENT_REC_3"/>
    <property type="match status" value="1"/>
</dbReference>
<dbReference type="AlphaFoldDB" id="A0A0D6MQT1"/>
<accession>A0A0D6MQT1</accession>
<dbReference type="EMBL" id="BALE01000052">
    <property type="protein sequence ID" value="GAN55648.1"/>
    <property type="molecule type" value="Genomic_DNA"/>
</dbReference>
<evidence type="ECO:0000256" key="11">
    <source>
        <dbReference type="ARBA" id="ARBA00023237"/>
    </source>
</evidence>
<evidence type="ECO:0000256" key="3">
    <source>
        <dbReference type="ARBA" id="ARBA00022452"/>
    </source>
</evidence>
<evidence type="ECO:0000256" key="15">
    <source>
        <dbReference type="SAM" id="SignalP"/>
    </source>
</evidence>
<comment type="similarity">
    <text evidence="12 13">Belongs to the TonB-dependent receptor family.</text>
</comment>
<dbReference type="STRING" id="1231623.Tasa_052_011"/>
<comment type="caution">
    <text evidence="18">The sequence shown here is derived from an EMBL/GenBank/DDBJ whole genome shotgun (WGS) entry which is preliminary data.</text>
</comment>
<dbReference type="PANTHER" id="PTHR32552">
    <property type="entry name" value="FERRICHROME IRON RECEPTOR-RELATED"/>
    <property type="match status" value="1"/>
</dbReference>
<evidence type="ECO:0000256" key="8">
    <source>
        <dbReference type="ARBA" id="ARBA00023065"/>
    </source>
</evidence>
<evidence type="ECO:0000256" key="4">
    <source>
        <dbReference type="ARBA" id="ARBA00022496"/>
    </source>
</evidence>
<dbReference type="SUPFAM" id="SSF56935">
    <property type="entry name" value="Porins"/>
    <property type="match status" value="1"/>
</dbReference>
<protein>
    <submittedName>
        <fullName evidence="18">Outer membrane heme receptor</fullName>
    </submittedName>
</protein>
<dbReference type="InterPro" id="IPR039426">
    <property type="entry name" value="TonB-dep_rcpt-like"/>
</dbReference>
<feature type="signal peptide" evidence="15">
    <location>
        <begin position="1"/>
        <end position="17"/>
    </location>
</feature>
<keyword evidence="3 12" id="KW-1134">Transmembrane beta strand</keyword>
<dbReference type="GO" id="GO:0009279">
    <property type="term" value="C:cell outer membrane"/>
    <property type="evidence" value="ECO:0007669"/>
    <property type="project" value="UniProtKB-SubCell"/>
</dbReference>
<evidence type="ECO:0000259" key="17">
    <source>
        <dbReference type="Pfam" id="PF07715"/>
    </source>
</evidence>
<evidence type="ECO:0000256" key="2">
    <source>
        <dbReference type="ARBA" id="ARBA00022448"/>
    </source>
</evidence>
<dbReference type="Pfam" id="PF07715">
    <property type="entry name" value="Plug"/>
    <property type="match status" value="1"/>
</dbReference>
<keyword evidence="6 15" id="KW-0732">Signal</keyword>
<keyword evidence="11 12" id="KW-0998">Cell outer membrane</keyword>
<dbReference type="InterPro" id="IPR037066">
    <property type="entry name" value="Plug_dom_sf"/>
</dbReference>
<keyword evidence="9 13" id="KW-0798">TonB box</keyword>
<evidence type="ECO:0000256" key="10">
    <source>
        <dbReference type="ARBA" id="ARBA00023136"/>
    </source>
</evidence>
<evidence type="ECO:0000256" key="12">
    <source>
        <dbReference type="PROSITE-ProRule" id="PRU01360"/>
    </source>
</evidence>
<feature type="region of interest" description="Disordered" evidence="14">
    <location>
        <begin position="22"/>
        <end position="47"/>
    </location>
</feature>
<proteinExistence type="inferred from homology"/>
<evidence type="ECO:0000313" key="18">
    <source>
        <dbReference type="EMBL" id="GAN55648.1"/>
    </source>
</evidence>
<dbReference type="PANTHER" id="PTHR32552:SF89">
    <property type="entry name" value="CATECHOLATE SIDEROPHORE RECEPTOR FIU"/>
    <property type="match status" value="1"/>
</dbReference>
<dbReference type="InterPro" id="IPR000531">
    <property type="entry name" value="Beta-barrel_TonB"/>
</dbReference>
<evidence type="ECO:0000256" key="1">
    <source>
        <dbReference type="ARBA" id="ARBA00004571"/>
    </source>
</evidence>
<keyword evidence="8" id="KW-0406">Ion transport</keyword>
<keyword evidence="19" id="KW-1185">Reference proteome</keyword>
<dbReference type="GO" id="GO:0015344">
    <property type="term" value="F:siderophore uptake transmembrane transporter activity"/>
    <property type="evidence" value="ECO:0007669"/>
    <property type="project" value="TreeGrafter"/>
</dbReference>
<sequence length="779" mass="85573">MFLAGASVLCFAAQAVAAPSGASSSAKAPVTHKAKASAGHRKGPVVASRSEELSVTSTRHFTHGATAVVTRQQMDEAVAGTSPYKVLAQTPGVNFTSDDALGIDTWSVGLFVRGFSKSQLGVTLDGIPLGDQGYQKYNGLDINSAITQDNIGAMSVSKGGGAVDVPSTTNLGGAITFNSLDPKHKMGGTISQMFGSYNGFRTFVRFDSGDLNKTGTRFYTSYMRTDSGKWKGEGTQFQQQVNFKLVQPVAEQSSISAFFDWSDMEMWGYEDLSFDALKTLGQRVDIYYPDYKRAYLAAQGVYSGGIGKLSDPLDGAYYDGGTTEQNFLGALTADFTLADNLKWKTIAYGHSDSMNSSYTDPYDPSPNGSPLSEQLYQPQLRRFGLTSDLTYDINHNSINTGVWYENNSYTNGYFLYEEPLLGQGAPLKAVGPYTTYGPAFSHPWQSAYHTNTFQFHLQDTWFILPSLSLNGGFRSFLQTTGGGATYNNPAESGVDQLPSGGLTTAGAFLPHIALDWHFARQHELYFDMAENLRGYNYGGYQSGSLPSAWQAHDQASFLALRKTLKPERSWVYTLGYRFTSKYFAANADLYRVDYYNRMQSITTGSLVDPHSTVTNVGNVGLNGADAQAVIMPIKNLSISNSMSYAHSIYENNLTSGDVVYDTKGKHTVGYPSWMYTGQLSYAYRNASAHLDANYVGKRYFSYTNDTSVPGYWLVSLGARYRFKNVWRAHDVIFDFNVYNLLNHPYIATIGESGYPLSGDRQSMLPGEPRAYFGSVKMDF</sequence>
<keyword evidence="4" id="KW-0410">Iron transport</keyword>
<evidence type="ECO:0000256" key="13">
    <source>
        <dbReference type="RuleBase" id="RU003357"/>
    </source>
</evidence>
<comment type="subcellular location">
    <subcellularLocation>
        <location evidence="1 12">Cell outer membrane</location>
        <topology evidence="1 12">Multi-pass membrane protein</topology>
    </subcellularLocation>
</comment>